<protein>
    <recommendedName>
        <fullName evidence="8">Rho-GTPase-activating protein RGD2</fullName>
    </recommendedName>
</protein>
<dbReference type="InParanoid" id="A3LYV4"/>
<name>A3LYV4_PICST</name>
<dbReference type="Pfam" id="PF00620">
    <property type="entry name" value="RhoGAP"/>
    <property type="match status" value="1"/>
</dbReference>
<dbReference type="InterPro" id="IPR000591">
    <property type="entry name" value="DEP_dom"/>
</dbReference>
<dbReference type="SUPFAM" id="SSF103657">
    <property type="entry name" value="BAR/IMD domain-like"/>
    <property type="match status" value="2"/>
</dbReference>
<feature type="compositionally biased region" description="Low complexity" evidence="2">
    <location>
        <begin position="816"/>
        <end position="825"/>
    </location>
</feature>
<evidence type="ECO:0000259" key="3">
    <source>
        <dbReference type="PROSITE" id="PS50186"/>
    </source>
</evidence>
<dbReference type="InterPro" id="IPR036388">
    <property type="entry name" value="WH-like_DNA-bd_sf"/>
</dbReference>
<dbReference type="PROSITE" id="PS50186">
    <property type="entry name" value="DEP"/>
    <property type="match status" value="1"/>
</dbReference>
<feature type="domain" description="Rho-GAP" evidence="4">
    <location>
        <begin position="475"/>
        <end position="688"/>
    </location>
</feature>
<dbReference type="KEGG" id="pic:PICST_33314"/>
<feature type="domain" description="DEP" evidence="3">
    <location>
        <begin position="218"/>
        <end position="298"/>
    </location>
</feature>
<dbReference type="InterPro" id="IPR036390">
    <property type="entry name" value="WH_DNA-bd_sf"/>
</dbReference>
<gene>
    <name evidence="6" type="ORF">PICST_33314</name>
</gene>
<dbReference type="OMA" id="RKTWIYE"/>
<evidence type="ECO:0008006" key="8">
    <source>
        <dbReference type="Google" id="ProtNLM"/>
    </source>
</evidence>
<evidence type="ECO:0000259" key="4">
    <source>
        <dbReference type="PROSITE" id="PS50238"/>
    </source>
</evidence>
<dbReference type="PROSITE" id="PS51741">
    <property type="entry name" value="F_BAR"/>
    <property type="match status" value="1"/>
</dbReference>
<keyword evidence="1" id="KW-0175">Coiled coil</keyword>
<dbReference type="Gene3D" id="1.10.10.10">
    <property type="entry name" value="Winged helix-like DNA-binding domain superfamily/Winged helix DNA-binding domain"/>
    <property type="match status" value="1"/>
</dbReference>
<feature type="compositionally biased region" description="Polar residues" evidence="2">
    <location>
        <begin position="746"/>
        <end position="761"/>
    </location>
</feature>
<dbReference type="PANTHER" id="PTHR23065:SF17">
    <property type="entry name" value="RHO-GTPASE-ACTIVATING PROTEIN RGD2"/>
    <property type="match status" value="1"/>
</dbReference>
<dbReference type="PANTHER" id="PTHR23065">
    <property type="entry name" value="PROLINE-SERINE-THREONINE PHOSPHATASE INTERACTING PROTEIN 1"/>
    <property type="match status" value="1"/>
</dbReference>
<keyword evidence="7" id="KW-1185">Reference proteome</keyword>
<sequence length="880" mass="100386">MSLANSFWTQDYESGFRILFDQLYQGVSENEDFVQLFTKRMESELLYGTQLEAIEKSVVRRSSKRQNNDDYVSSIKNAFQKVNENFTKQGELHLQIASNIKLLVLEPFEKWCKEHKQRVEYSESVILDKNKVFKNAKHSLEKLQKRYFNKCRMLEEFKSHYGEDELNEELKDFSFSESIEKGDSKEEENIEDEEDSTKYQIAGTDFDHRSLKQLLKNILNGIELASHKVPILGTYQNVSTGSAITQWLLDNREDLNRNIVKAEQFGQGLVNLGFIRLIGTMGNKNFINSSQFYYQWKPIVFELTKLTNMETAVSGDDVSRETSLVNKAQFQDYFDDVKEAIGVGSVDYSDISQLSKLISEVNQLDSHYYKKAVELDKIRCDYEELIMDHLTFMQKCEFDRLKAIKKVTFDFLSSFANKVTSMKSACDELLILEETINPTNDLKFLIENYATGNFKPHVILYDNYYNSNINQTFGVDLSVKSRLDRKVVPIIIQSILSHLDKVYPGLANDEERINLWTHPIHLSNVHSLRFQINNVNDPSIIQEILSQVHPMIITNVLKLYFMELPDSVVPHSYYDLIKSLYQNYPVNDPSKTNHRINGLQNVLVDLPKSNLATLDAILTHLNRLIQIIGAKDGELANSLQVKLSKEFGSLILRPKVDSMNVDISRNLHNDKHQINFINDLFENKETIFKELRRRNSTRQVNSNTPSREPSVTSRLTPRSSLVASSKSRLESKFQSAIHRTKKTDSSNKFGSASDENGSPSYDSEADSTPPPITPKKAEPNSLKRSTSPNKKKLNTLLSEEKLSVVSSRSPKKDNSGDSGNGSISDLAQPAAPSLSRKTSVRNSASHFDSPSSEVSEDRAESPSREAKLRKDSKSEVIVVD</sequence>
<feature type="compositionally biased region" description="Basic and acidic residues" evidence="2">
    <location>
        <begin position="855"/>
        <end position="874"/>
    </location>
</feature>
<feature type="compositionally biased region" description="Polar residues" evidence="2">
    <location>
        <begin position="835"/>
        <end position="853"/>
    </location>
</feature>
<evidence type="ECO:0000256" key="2">
    <source>
        <dbReference type="SAM" id="MobiDB-lite"/>
    </source>
</evidence>
<evidence type="ECO:0000313" key="7">
    <source>
        <dbReference type="Proteomes" id="UP000002258"/>
    </source>
</evidence>
<dbReference type="FunCoup" id="A3LYV4">
    <property type="interactions" value="64"/>
</dbReference>
<dbReference type="InterPro" id="IPR027267">
    <property type="entry name" value="AH/BAR_dom_sf"/>
</dbReference>
<dbReference type="GeneID" id="4840784"/>
<dbReference type="Gene3D" id="1.20.1270.60">
    <property type="entry name" value="Arfaptin homology (AH) domain/BAR domain"/>
    <property type="match status" value="2"/>
</dbReference>
<feature type="compositionally biased region" description="Polar residues" evidence="2">
    <location>
        <begin position="697"/>
        <end position="726"/>
    </location>
</feature>
<dbReference type="GO" id="GO:0005096">
    <property type="term" value="F:GTPase activator activity"/>
    <property type="evidence" value="ECO:0007669"/>
    <property type="project" value="TreeGrafter"/>
</dbReference>
<dbReference type="GO" id="GO:0000935">
    <property type="term" value="C:division septum"/>
    <property type="evidence" value="ECO:0007669"/>
    <property type="project" value="TreeGrafter"/>
</dbReference>
<dbReference type="GO" id="GO:0005886">
    <property type="term" value="C:plasma membrane"/>
    <property type="evidence" value="ECO:0007669"/>
    <property type="project" value="TreeGrafter"/>
</dbReference>
<dbReference type="Pfam" id="PF00610">
    <property type="entry name" value="DEP"/>
    <property type="match status" value="1"/>
</dbReference>
<dbReference type="SUPFAM" id="SSF48350">
    <property type="entry name" value="GTPase activation domain, GAP"/>
    <property type="match status" value="1"/>
</dbReference>
<dbReference type="CDD" id="cd04399">
    <property type="entry name" value="RhoGAP_fRGD2"/>
    <property type="match status" value="1"/>
</dbReference>
<feature type="region of interest" description="Disordered" evidence="2">
    <location>
        <begin position="692"/>
        <end position="880"/>
    </location>
</feature>
<proteinExistence type="predicted"/>
<accession>A3LYV4</accession>
<dbReference type="RefSeq" id="XP_001386261.2">
    <property type="nucleotide sequence ID" value="XM_001386224.1"/>
</dbReference>
<dbReference type="SMART" id="SM00324">
    <property type="entry name" value="RhoGAP"/>
    <property type="match status" value="1"/>
</dbReference>
<dbReference type="Gene3D" id="1.10.555.10">
    <property type="entry name" value="Rho GTPase activation protein"/>
    <property type="match status" value="1"/>
</dbReference>
<dbReference type="Pfam" id="PF00611">
    <property type="entry name" value="FCH"/>
    <property type="match status" value="1"/>
</dbReference>
<dbReference type="InterPro" id="IPR000198">
    <property type="entry name" value="RhoGAP_dom"/>
</dbReference>
<dbReference type="GO" id="GO:0007010">
    <property type="term" value="P:cytoskeleton organization"/>
    <property type="evidence" value="ECO:0007669"/>
    <property type="project" value="TreeGrafter"/>
</dbReference>
<dbReference type="SMART" id="SM00055">
    <property type="entry name" value="FCH"/>
    <property type="match status" value="1"/>
</dbReference>
<dbReference type="InterPro" id="IPR031160">
    <property type="entry name" value="F_BAR_dom"/>
</dbReference>
<evidence type="ECO:0000259" key="5">
    <source>
        <dbReference type="PROSITE" id="PS51741"/>
    </source>
</evidence>
<dbReference type="AlphaFoldDB" id="A3LYV4"/>
<dbReference type="PROSITE" id="PS50238">
    <property type="entry name" value="RHOGAP"/>
    <property type="match status" value="1"/>
</dbReference>
<organism evidence="6 7">
    <name type="scientific">Scheffersomyces stipitis (strain ATCC 58785 / CBS 6054 / NBRC 10063 / NRRL Y-11545)</name>
    <name type="common">Yeast</name>
    <name type="synonym">Pichia stipitis</name>
    <dbReference type="NCBI Taxonomy" id="322104"/>
    <lineage>
        <taxon>Eukaryota</taxon>
        <taxon>Fungi</taxon>
        <taxon>Dikarya</taxon>
        <taxon>Ascomycota</taxon>
        <taxon>Saccharomycotina</taxon>
        <taxon>Pichiomycetes</taxon>
        <taxon>Debaryomycetaceae</taxon>
        <taxon>Scheffersomyces</taxon>
    </lineage>
</organism>
<dbReference type="SUPFAM" id="SSF46785">
    <property type="entry name" value="Winged helix' DNA-binding domain"/>
    <property type="match status" value="1"/>
</dbReference>
<dbReference type="eggNOG" id="ENOG502QQWB">
    <property type="taxonomic scope" value="Eukaryota"/>
</dbReference>
<dbReference type="GO" id="GO:0005737">
    <property type="term" value="C:cytoplasm"/>
    <property type="evidence" value="ECO:0007669"/>
    <property type="project" value="TreeGrafter"/>
</dbReference>
<dbReference type="HOGENOM" id="CLU_008201_1_0_1"/>
<dbReference type="Proteomes" id="UP000002258">
    <property type="component" value="Chromosome 7"/>
</dbReference>
<evidence type="ECO:0000256" key="1">
    <source>
        <dbReference type="PROSITE-ProRule" id="PRU01077"/>
    </source>
</evidence>
<dbReference type="STRING" id="322104.A3LYV4"/>
<feature type="domain" description="F-BAR" evidence="5">
    <location>
        <begin position="1"/>
        <end position="441"/>
    </location>
</feature>
<dbReference type="OrthoDB" id="2155291at2759"/>
<dbReference type="SMART" id="SM00049">
    <property type="entry name" value="DEP"/>
    <property type="match status" value="1"/>
</dbReference>
<evidence type="ECO:0000313" key="6">
    <source>
        <dbReference type="EMBL" id="ABN68232.2"/>
    </source>
</evidence>
<dbReference type="EMBL" id="CP000501">
    <property type="protein sequence ID" value="ABN68232.2"/>
    <property type="molecule type" value="Genomic_DNA"/>
</dbReference>
<dbReference type="GO" id="GO:0007264">
    <property type="term" value="P:small GTPase-mediated signal transduction"/>
    <property type="evidence" value="ECO:0007669"/>
    <property type="project" value="TreeGrafter"/>
</dbReference>
<dbReference type="InterPro" id="IPR001060">
    <property type="entry name" value="FCH_dom"/>
</dbReference>
<dbReference type="InterPro" id="IPR008936">
    <property type="entry name" value="Rho_GTPase_activation_prot"/>
</dbReference>
<reference evidence="6 7" key="1">
    <citation type="journal article" date="2007" name="Nat. Biotechnol.">
        <title>Genome sequence of the lignocellulose-bioconverting and xylose-fermenting yeast Pichia stipitis.</title>
        <authorList>
            <person name="Jeffries T.W."/>
            <person name="Grigoriev I.V."/>
            <person name="Grimwood J."/>
            <person name="Laplaza J.M."/>
            <person name="Aerts A."/>
            <person name="Salamov A."/>
            <person name="Schmutz J."/>
            <person name="Lindquist E."/>
            <person name="Dehal P."/>
            <person name="Shapiro H."/>
            <person name="Jin Y.S."/>
            <person name="Passoth V."/>
            <person name="Richardson P.M."/>
        </authorList>
    </citation>
    <scope>NUCLEOTIDE SEQUENCE [LARGE SCALE GENOMIC DNA]</scope>
    <source>
        <strain evidence="7">ATCC 58785 / CBS 6054 / NBRC 10063 / NRRL Y-11545</strain>
    </source>
</reference>